<dbReference type="Gene3D" id="3.30.1360.120">
    <property type="entry name" value="Probable tRNA modification gtpase trme, domain 1"/>
    <property type="match status" value="1"/>
</dbReference>
<evidence type="ECO:0000259" key="8">
    <source>
        <dbReference type="Pfam" id="PF10396"/>
    </source>
</evidence>
<evidence type="ECO:0000256" key="1">
    <source>
        <dbReference type="ARBA" id="ARBA00004173"/>
    </source>
</evidence>
<keyword evidence="4 6" id="KW-0547">Nucleotide-binding</keyword>
<accession>A0A834MZA3</accession>
<comment type="caution">
    <text evidence="10">The sequence shown here is derived from an EMBL/GenBank/DDBJ whole genome shotgun (WGS) entry which is preliminary data.</text>
</comment>
<reference evidence="10" key="1">
    <citation type="journal article" date="2020" name="G3 (Bethesda)">
        <title>High-Quality Assemblies for Three Invasive Social Wasps from the &lt;i&gt;Vespula&lt;/i&gt; Genus.</title>
        <authorList>
            <person name="Harrop T.W.R."/>
            <person name="Guhlin J."/>
            <person name="McLaughlin G.M."/>
            <person name="Permina E."/>
            <person name="Stockwell P."/>
            <person name="Gilligan J."/>
            <person name="Le Lec M.F."/>
            <person name="Gruber M.A.M."/>
            <person name="Quinn O."/>
            <person name="Lovegrove M."/>
            <person name="Duncan E.J."/>
            <person name="Remnant E.J."/>
            <person name="Van Eeckhoven J."/>
            <person name="Graham B."/>
            <person name="Knapp R.A."/>
            <person name="Langford K.W."/>
            <person name="Kronenberg Z."/>
            <person name="Press M.O."/>
            <person name="Eacker S.M."/>
            <person name="Wilson-Rankin E.E."/>
            <person name="Purcell J."/>
            <person name="Lester P.J."/>
            <person name="Dearden P.K."/>
        </authorList>
    </citation>
    <scope>NUCLEOTIDE SEQUENCE</scope>
    <source>
        <strain evidence="10">Linc-1</strain>
    </source>
</reference>
<dbReference type="InterPro" id="IPR027417">
    <property type="entry name" value="P-loop_NTPase"/>
</dbReference>
<dbReference type="Pfam" id="PF01926">
    <property type="entry name" value="MMR_HSR1"/>
    <property type="match status" value="1"/>
</dbReference>
<dbReference type="PANTHER" id="PTHR42714">
    <property type="entry name" value="TRNA MODIFICATION GTPASE GTPBP3"/>
    <property type="match status" value="1"/>
</dbReference>
<dbReference type="NCBIfam" id="NF003661">
    <property type="entry name" value="PRK05291.1-3"/>
    <property type="match status" value="1"/>
</dbReference>
<evidence type="ECO:0000256" key="4">
    <source>
        <dbReference type="ARBA" id="ARBA00022741"/>
    </source>
</evidence>
<gene>
    <name evidence="10" type="ORF">HZH68_011877</name>
</gene>
<dbReference type="Gene3D" id="3.40.50.300">
    <property type="entry name" value="P-loop containing nucleotide triphosphate hydrolases"/>
    <property type="match status" value="1"/>
</dbReference>
<evidence type="ECO:0000256" key="5">
    <source>
        <dbReference type="ARBA" id="ARBA00023134"/>
    </source>
</evidence>
<feature type="domain" description="MnmE helical" evidence="9">
    <location>
        <begin position="154"/>
        <end position="497"/>
    </location>
</feature>
<dbReference type="EMBL" id="JACSDZ010000012">
    <property type="protein sequence ID" value="KAF7390020.1"/>
    <property type="molecule type" value="Genomic_DNA"/>
</dbReference>
<dbReference type="HAMAP" id="MF_00379">
    <property type="entry name" value="GTPase_MnmE"/>
    <property type="match status" value="1"/>
</dbReference>
<dbReference type="Pfam" id="PF12631">
    <property type="entry name" value="MnmE_helical"/>
    <property type="match status" value="1"/>
</dbReference>
<dbReference type="NCBIfam" id="TIGR00450">
    <property type="entry name" value="mnmE_trmE_thdF"/>
    <property type="match status" value="1"/>
</dbReference>
<evidence type="ECO:0000256" key="6">
    <source>
        <dbReference type="RuleBase" id="RU003313"/>
    </source>
</evidence>
<dbReference type="CDD" id="cd14858">
    <property type="entry name" value="TrmE_N"/>
    <property type="match status" value="1"/>
</dbReference>
<dbReference type="InterPro" id="IPR025867">
    <property type="entry name" value="MnmE_helical"/>
</dbReference>
<dbReference type="GO" id="GO:0003924">
    <property type="term" value="F:GTPase activity"/>
    <property type="evidence" value="ECO:0007669"/>
    <property type="project" value="InterPro"/>
</dbReference>
<dbReference type="SUPFAM" id="SSF52540">
    <property type="entry name" value="P-loop containing nucleoside triphosphate hydrolases"/>
    <property type="match status" value="1"/>
</dbReference>
<evidence type="ECO:0000259" key="7">
    <source>
        <dbReference type="Pfam" id="PF01926"/>
    </source>
</evidence>
<dbReference type="CDD" id="cd04164">
    <property type="entry name" value="trmE"/>
    <property type="match status" value="1"/>
</dbReference>
<dbReference type="InterPro" id="IPR027368">
    <property type="entry name" value="MnmE_dom2"/>
</dbReference>
<comment type="similarity">
    <text evidence="2 6">Belongs to the TRAFAC class TrmE-Era-EngA-EngB-Septin-like GTPase superfamily. TrmE GTPase family.</text>
</comment>
<evidence type="ECO:0000259" key="9">
    <source>
        <dbReference type="Pfam" id="PF12631"/>
    </source>
</evidence>
<dbReference type="Proteomes" id="UP000617340">
    <property type="component" value="Unassembled WGS sequence"/>
</dbReference>
<keyword evidence="5 6" id="KW-0342">GTP-binding</keyword>
<dbReference type="NCBIfam" id="TIGR00231">
    <property type="entry name" value="small_GTP"/>
    <property type="match status" value="1"/>
</dbReference>
<dbReference type="GO" id="GO:0005525">
    <property type="term" value="F:GTP binding"/>
    <property type="evidence" value="ECO:0007669"/>
    <property type="project" value="UniProtKB-KW"/>
</dbReference>
<evidence type="ECO:0000313" key="11">
    <source>
        <dbReference type="Proteomes" id="UP000617340"/>
    </source>
</evidence>
<evidence type="ECO:0000256" key="2">
    <source>
        <dbReference type="ARBA" id="ARBA00011043"/>
    </source>
</evidence>
<dbReference type="GO" id="GO:0005739">
    <property type="term" value="C:mitochondrion"/>
    <property type="evidence" value="ECO:0007669"/>
    <property type="project" value="UniProtKB-SubCell"/>
</dbReference>
<proteinExistence type="inferred from homology"/>
<protein>
    <submittedName>
        <fullName evidence="10">Uncharacterized protein</fullName>
    </submittedName>
</protein>
<comment type="subcellular location">
    <subcellularLocation>
        <location evidence="1">Mitochondrion</location>
    </subcellularLocation>
</comment>
<dbReference type="Gene3D" id="1.20.120.430">
    <property type="entry name" value="tRNA modification GTPase MnmE domain 2"/>
    <property type="match status" value="1"/>
</dbReference>
<evidence type="ECO:0000256" key="3">
    <source>
        <dbReference type="ARBA" id="ARBA00022694"/>
    </source>
</evidence>
<dbReference type="InterPro" id="IPR005225">
    <property type="entry name" value="Small_GTP-bd"/>
</dbReference>
<dbReference type="InterPro" id="IPR006073">
    <property type="entry name" value="GTP-bd"/>
</dbReference>
<dbReference type="FunFam" id="3.30.1360.120:FF:000007">
    <property type="entry name" value="tRNA modification GTPase GTPBP3, mitochondrial"/>
    <property type="match status" value="1"/>
</dbReference>
<dbReference type="InterPro" id="IPR018948">
    <property type="entry name" value="GTP-bd_TrmE_N"/>
</dbReference>
<dbReference type="InterPro" id="IPR031168">
    <property type="entry name" value="G_TrmE"/>
</dbReference>
<dbReference type="GO" id="GO:0002098">
    <property type="term" value="P:tRNA wobble uridine modification"/>
    <property type="evidence" value="ECO:0007669"/>
    <property type="project" value="TreeGrafter"/>
</dbReference>
<dbReference type="InterPro" id="IPR027266">
    <property type="entry name" value="TrmE/GcvT-like"/>
</dbReference>
<dbReference type="GO" id="GO:0030488">
    <property type="term" value="P:tRNA methylation"/>
    <property type="evidence" value="ECO:0007669"/>
    <property type="project" value="TreeGrafter"/>
</dbReference>
<name>A0A834MZA3_VESGE</name>
<feature type="domain" description="GTP-binding protein TrmE N-terminal" evidence="8">
    <location>
        <begin position="36"/>
        <end position="151"/>
    </location>
</feature>
<feature type="domain" description="G" evidence="7">
    <location>
        <begin position="251"/>
        <end position="379"/>
    </location>
</feature>
<organism evidence="10 11">
    <name type="scientific">Vespula germanica</name>
    <name type="common">German yellow jacket</name>
    <name type="synonym">Paravespula germanica</name>
    <dbReference type="NCBI Taxonomy" id="30212"/>
    <lineage>
        <taxon>Eukaryota</taxon>
        <taxon>Metazoa</taxon>
        <taxon>Ecdysozoa</taxon>
        <taxon>Arthropoda</taxon>
        <taxon>Hexapoda</taxon>
        <taxon>Insecta</taxon>
        <taxon>Pterygota</taxon>
        <taxon>Neoptera</taxon>
        <taxon>Endopterygota</taxon>
        <taxon>Hymenoptera</taxon>
        <taxon>Apocrita</taxon>
        <taxon>Aculeata</taxon>
        <taxon>Vespoidea</taxon>
        <taxon>Vespidae</taxon>
        <taxon>Vespinae</taxon>
        <taxon>Vespula</taxon>
    </lineage>
</organism>
<keyword evidence="11" id="KW-1185">Reference proteome</keyword>
<keyword evidence="3 6" id="KW-0819">tRNA processing</keyword>
<dbReference type="InterPro" id="IPR004520">
    <property type="entry name" value="GTPase_MnmE"/>
</dbReference>
<dbReference type="AlphaFoldDB" id="A0A834MZA3"/>
<evidence type="ECO:0000313" key="10">
    <source>
        <dbReference type="EMBL" id="KAF7390020.1"/>
    </source>
</evidence>
<dbReference type="Pfam" id="PF10396">
    <property type="entry name" value="TrmE_N"/>
    <property type="match status" value="1"/>
</dbReference>
<dbReference type="PANTHER" id="PTHR42714:SF2">
    <property type="entry name" value="TRNA MODIFICATION GTPASE GTPBP3, MITOCHONDRIAL"/>
    <property type="match status" value="1"/>
</dbReference>
<sequence>MSQFSSKRLCSQITIPFRLFIRHSMTLRTTERKHETIYALSSGHGKCGVAVVRISGVNARDALNKMTTISNIEPRKALLKKILDPETKEVIDKGLCLWFPGPKSFTGEDCVEFHVHGGSAILASLMTALSKLHFYQALPGEFTRRAFYNNKLDLVEIEGLADLIEAETEQQRKQALLQANGHLSKLYKDWRKKLINIISNLEAYIDFNEEDNIEDNVLEICNSSIKSLIKEIEQHLSDNRKGEILRNGIKTVIIGKPNVGKSTILNYLVQRNAAIVSPTAGTTRDIIELRINISGYPVILADTAGFTKSPKDPVESEGILRAKAYAENVDLIILVMDACEYLQSGMTYSDYVKEYVNNMNLNEILTDEYRKRCIIIANKIDLLNEKDKEMIKKENVVATSFITEEGLLDITKTMINYCKELCHNTFNEDPVISQNRYRNHLSRCLKNLQNYIKIISIKNYDMVIAVEEIRTAMRELGMITGHVYNDEILNNIFKNFCIAFIKQGFLSYLVAPLLNYEVNLCCKLLECIR</sequence>